<accession>A0ABR4C595</accession>
<proteinExistence type="predicted"/>
<comment type="caution">
    <text evidence="1">The sequence shown here is derived from an EMBL/GenBank/DDBJ whole genome shotgun (WGS) entry which is preliminary data.</text>
</comment>
<dbReference type="EMBL" id="JAZHXI010000013">
    <property type="protein sequence ID" value="KAL2065098.1"/>
    <property type="molecule type" value="Genomic_DNA"/>
</dbReference>
<reference evidence="1 2" key="1">
    <citation type="journal article" date="2024" name="Commun. Biol.">
        <title>Comparative genomic analysis of thermophilic fungi reveals convergent evolutionary adaptations and gene losses.</title>
        <authorList>
            <person name="Steindorff A.S."/>
            <person name="Aguilar-Pontes M.V."/>
            <person name="Robinson A.J."/>
            <person name="Andreopoulos B."/>
            <person name="LaButti K."/>
            <person name="Kuo A."/>
            <person name="Mondo S."/>
            <person name="Riley R."/>
            <person name="Otillar R."/>
            <person name="Haridas S."/>
            <person name="Lipzen A."/>
            <person name="Grimwood J."/>
            <person name="Schmutz J."/>
            <person name="Clum A."/>
            <person name="Reid I.D."/>
            <person name="Moisan M.C."/>
            <person name="Butler G."/>
            <person name="Nguyen T.T.M."/>
            <person name="Dewar K."/>
            <person name="Conant G."/>
            <person name="Drula E."/>
            <person name="Henrissat B."/>
            <person name="Hansel C."/>
            <person name="Singer S."/>
            <person name="Hutchinson M.I."/>
            <person name="de Vries R.P."/>
            <person name="Natvig D.O."/>
            <person name="Powell A.J."/>
            <person name="Tsang A."/>
            <person name="Grigoriev I.V."/>
        </authorList>
    </citation>
    <scope>NUCLEOTIDE SEQUENCE [LARGE SCALE GENOMIC DNA]</scope>
    <source>
        <strain evidence="1 2">CBS 494.80</strain>
    </source>
</reference>
<evidence type="ECO:0000313" key="1">
    <source>
        <dbReference type="EMBL" id="KAL2065098.1"/>
    </source>
</evidence>
<evidence type="ECO:0000313" key="2">
    <source>
        <dbReference type="Proteomes" id="UP001595075"/>
    </source>
</evidence>
<name>A0ABR4C595_9HELO</name>
<protein>
    <submittedName>
        <fullName evidence="1">Uncharacterized protein</fullName>
    </submittedName>
</protein>
<sequence length="96" mass="10696">MIRSKFKSPCFFRRSRISTSSQDLMITITPSHAHVSANVRRIRKLDTDSTFAGGQHCSKTTRFGGSVVANMGTRLGELMLTLGLYLFLISTAEEVR</sequence>
<organism evidence="1 2">
    <name type="scientific">Oculimacula yallundae</name>
    <dbReference type="NCBI Taxonomy" id="86028"/>
    <lineage>
        <taxon>Eukaryota</taxon>
        <taxon>Fungi</taxon>
        <taxon>Dikarya</taxon>
        <taxon>Ascomycota</taxon>
        <taxon>Pezizomycotina</taxon>
        <taxon>Leotiomycetes</taxon>
        <taxon>Helotiales</taxon>
        <taxon>Ploettnerulaceae</taxon>
        <taxon>Oculimacula</taxon>
    </lineage>
</organism>
<gene>
    <name evidence="1" type="ORF">VTL71DRAFT_4238</name>
</gene>
<dbReference type="Proteomes" id="UP001595075">
    <property type="component" value="Unassembled WGS sequence"/>
</dbReference>
<keyword evidence="2" id="KW-1185">Reference proteome</keyword>